<comment type="caution">
    <text evidence="1">The sequence shown here is derived from an EMBL/GenBank/DDBJ whole genome shotgun (WGS) entry which is preliminary data.</text>
</comment>
<keyword evidence="2" id="KW-1185">Reference proteome</keyword>
<dbReference type="EMBL" id="CAUYUJ010020083">
    <property type="protein sequence ID" value="CAK0895738.1"/>
    <property type="molecule type" value="Genomic_DNA"/>
</dbReference>
<sequence length="294" mass="32721">MNHLRYNAKDGNAQSDYGKKRSIPLAIFKQLGEQKRKEFYDAFMTEKEKGEKDAKKLKGLAHSFTAVHESSKKESTNSRQKWVIVTQLMQEFGVNLGNFPTVSAGRDGARNKWRKNAEKHKTAGSHPPQIDAEEIIDSLYSYVFDDGLQTAAEEGTGEQWASYKDYGKTSKGALEDMARGSASAGQGGGDAEFALQRQQKDMKELMLSFDAKAKSDDDAKWRTNGDEIRPARKALSDFPDAAEHLLVEAACIPEGEPDDEVMRETRHALSDHVALAEKHLEGGKISVKRWKGAK</sequence>
<protein>
    <recommendedName>
        <fullName evidence="3">Myb/SANT-like domain-containing protein</fullName>
    </recommendedName>
</protein>
<organism evidence="1 2">
    <name type="scientific">Prorocentrum cordatum</name>
    <dbReference type="NCBI Taxonomy" id="2364126"/>
    <lineage>
        <taxon>Eukaryota</taxon>
        <taxon>Sar</taxon>
        <taxon>Alveolata</taxon>
        <taxon>Dinophyceae</taxon>
        <taxon>Prorocentrales</taxon>
        <taxon>Prorocentraceae</taxon>
        <taxon>Prorocentrum</taxon>
    </lineage>
</organism>
<accession>A0ABN9XD41</accession>
<reference evidence="1" key="1">
    <citation type="submission" date="2023-10" db="EMBL/GenBank/DDBJ databases">
        <authorList>
            <person name="Chen Y."/>
            <person name="Shah S."/>
            <person name="Dougan E. K."/>
            <person name="Thang M."/>
            <person name="Chan C."/>
        </authorList>
    </citation>
    <scope>NUCLEOTIDE SEQUENCE [LARGE SCALE GENOMIC DNA]</scope>
</reference>
<dbReference type="Proteomes" id="UP001189429">
    <property type="component" value="Unassembled WGS sequence"/>
</dbReference>
<name>A0ABN9XD41_9DINO</name>
<evidence type="ECO:0000313" key="2">
    <source>
        <dbReference type="Proteomes" id="UP001189429"/>
    </source>
</evidence>
<evidence type="ECO:0000313" key="1">
    <source>
        <dbReference type="EMBL" id="CAK0895738.1"/>
    </source>
</evidence>
<evidence type="ECO:0008006" key="3">
    <source>
        <dbReference type="Google" id="ProtNLM"/>
    </source>
</evidence>
<proteinExistence type="predicted"/>
<gene>
    <name evidence="1" type="ORF">PCOR1329_LOCUS74408</name>
</gene>